<dbReference type="RefSeq" id="WP_093030952.1">
    <property type="nucleotide sequence ID" value="NZ_FNNZ01000008.1"/>
</dbReference>
<evidence type="ECO:0000313" key="8">
    <source>
        <dbReference type="Proteomes" id="UP000198816"/>
    </source>
</evidence>
<keyword evidence="2 4" id="KW-0479">Metal-binding</keyword>
<dbReference type="InterPro" id="IPR051395">
    <property type="entry name" value="Cytochrome_c_Peroxidase/MauG"/>
</dbReference>
<gene>
    <name evidence="7" type="ORF">SAMN05421783_10832</name>
</gene>
<dbReference type="SUPFAM" id="SSF46626">
    <property type="entry name" value="Cytochrome c"/>
    <property type="match status" value="1"/>
</dbReference>
<dbReference type="GO" id="GO:0004130">
    <property type="term" value="F:cytochrome-c peroxidase activity"/>
    <property type="evidence" value="ECO:0007669"/>
    <property type="project" value="TreeGrafter"/>
</dbReference>
<protein>
    <recommendedName>
        <fullName evidence="6">Cytochrome c domain-containing protein</fullName>
    </recommendedName>
</protein>
<evidence type="ECO:0000313" key="7">
    <source>
        <dbReference type="EMBL" id="SDW75288.1"/>
    </source>
</evidence>
<dbReference type="InterPro" id="IPR009056">
    <property type="entry name" value="Cyt_c-like_dom"/>
</dbReference>
<dbReference type="EMBL" id="FNNZ01000008">
    <property type="protein sequence ID" value="SDW75288.1"/>
    <property type="molecule type" value="Genomic_DNA"/>
</dbReference>
<keyword evidence="3 4" id="KW-0408">Iron</keyword>
<dbReference type="GO" id="GO:0046872">
    <property type="term" value="F:metal ion binding"/>
    <property type="evidence" value="ECO:0007669"/>
    <property type="project" value="UniProtKB-KW"/>
</dbReference>
<dbReference type="PANTHER" id="PTHR30600:SF9">
    <property type="entry name" value="BLR7738 PROTEIN"/>
    <property type="match status" value="1"/>
</dbReference>
<keyword evidence="8" id="KW-1185">Reference proteome</keyword>
<evidence type="ECO:0000256" key="4">
    <source>
        <dbReference type="PROSITE-ProRule" id="PRU00433"/>
    </source>
</evidence>
<name>A0A1H2W3Z3_THIRO</name>
<keyword evidence="5" id="KW-0472">Membrane</keyword>
<sequence>MSDKHPKQGKLVRVLAVALIVAALGGGFVWWKLFREPAQELADDSMEEYFKYGSIGTEQQDGIPYWIWLVLPKMFPEYLPGPGGWASLGFGWEQGHELPVGFSKKVIGFERVGVNCALCHTATLRETPTGAPTIFLGGPPNRVDVLGYQRFLFKSAADPRFDADNILGEIAQVYEMSLIDRLLYRYLLIPATRKAILQQEEQFAWTESRPDWGRGRIDPFNPVKVRALGVDPGETTGNSDMQSIWNMAPRVEHGMALHWDGLNTDLTEVVLSSAIGDGTLPKVLPVEKLKELETWLKALPAPKFGDRFPVDRQLAAVGEPIYQAHCARCHAMDGEKTGQVLTLDDPEWAAAGTDASGLPPFTDRHRADLWTPEAAAAYNAYAVDYPWDFSHFRSTGGYVNVPLDGLWLRAPYLHNGSVPYLGELLEPPERRTRVFHRGLDVYDPVRMGFVSEGPDAERLGSPYDTGVIGNSNQGHLWGTDLEPEQKSALIEYLKLL</sequence>
<dbReference type="PANTHER" id="PTHR30600">
    <property type="entry name" value="CYTOCHROME C PEROXIDASE-RELATED"/>
    <property type="match status" value="1"/>
</dbReference>
<evidence type="ECO:0000256" key="2">
    <source>
        <dbReference type="ARBA" id="ARBA00022723"/>
    </source>
</evidence>
<feature type="domain" description="Cytochrome c" evidence="6">
    <location>
        <begin position="313"/>
        <end position="496"/>
    </location>
</feature>
<evidence type="ECO:0000256" key="5">
    <source>
        <dbReference type="SAM" id="Phobius"/>
    </source>
</evidence>
<reference evidence="8" key="1">
    <citation type="submission" date="2016-10" db="EMBL/GenBank/DDBJ databases">
        <authorList>
            <person name="Varghese N."/>
            <person name="Submissions S."/>
        </authorList>
    </citation>
    <scope>NUCLEOTIDE SEQUENCE [LARGE SCALE GENOMIC DNA]</scope>
    <source>
        <strain evidence="8">DSM 217</strain>
    </source>
</reference>
<keyword evidence="5" id="KW-1133">Transmembrane helix</keyword>
<dbReference type="Gene3D" id="1.10.760.10">
    <property type="entry name" value="Cytochrome c-like domain"/>
    <property type="match status" value="1"/>
</dbReference>
<dbReference type="GO" id="GO:0009055">
    <property type="term" value="F:electron transfer activity"/>
    <property type="evidence" value="ECO:0007669"/>
    <property type="project" value="InterPro"/>
</dbReference>
<keyword evidence="1 4" id="KW-0349">Heme</keyword>
<dbReference type="STRING" id="1058.SAMN05421783_10832"/>
<dbReference type="AlphaFoldDB" id="A0A1H2W3Z3"/>
<dbReference type="GO" id="GO:0020037">
    <property type="term" value="F:heme binding"/>
    <property type="evidence" value="ECO:0007669"/>
    <property type="project" value="InterPro"/>
</dbReference>
<evidence type="ECO:0000259" key="6">
    <source>
        <dbReference type="PROSITE" id="PS51007"/>
    </source>
</evidence>
<dbReference type="OrthoDB" id="417271at2"/>
<accession>A0A1H2W3Z3</accession>
<dbReference type="Pfam" id="PF21419">
    <property type="entry name" value="RoxA-like_Cyt-c"/>
    <property type="match status" value="1"/>
</dbReference>
<dbReference type="Proteomes" id="UP000198816">
    <property type="component" value="Unassembled WGS sequence"/>
</dbReference>
<feature type="transmembrane region" description="Helical" evidence="5">
    <location>
        <begin position="12"/>
        <end position="31"/>
    </location>
</feature>
<dbReference type="PROSITE" id="PS51007">
    <property type="entry name" value="CYTC"/>
    <property type="match status" value="1"/>
</dbReference>
<dbReference type="InterPro" id="IPR036909">
    <property type="entry name" value="Cyt_c-like_dom_sf"/>
</dbReference>
<organism evidence="7 8">
    <name type="scientific">Thiocapsa roseopersicina</name>
    <dbReference type="NCBI Taxonomy" id="1058"/>
    <lineage>
        <taxon>Bacteria</taxon>
        <taxon>Pseudomonadati</taxon>
        <taxon>Pseudomonadota</taxon>
        <taxon>Gammaproteobacteria</taxon>
        <taxon>Chromatiales</taxon>
        <taxon>Chromatiaceae</taxon>
        <taxon>Thiocapsa</taxon>
    </lineage>
</organism>
<evidence type="ECO:0000256" key="3">
    <source>
        <dbReference type="ARBA" id="ARBA00023004"/>
    </source>
</evidence>
<proteinExistence type="predicted"/>
<evidence type="ECO:0000256" key="1">
    <source>
        <dbReference type="ARBA" id="ARBA00022617"/>
    </source>
</evidence>
<keyword evidence="5" id="KW-0812">Transmembrane</keyword>